<dbReference type="Ensembl" id="ENSCJAT00000140468.1">
    <property type="protein sequence ID" value="ENSCJAP00000090674.1"/>
    <property type="gene ID" value="ENSCJAG00000086074.1"/>
</dbReference>
<protein>
    <submittedName>
        <fullName evidence="1">Uncharacterized protein</fullName>
    </submittedName>
</protein>
<accession>A0A8I3WTY5</accession>
<dbReference type="Proteomes" id="UP000008225">
    <property type="component" value="Chromosome X"/>
</dbReference>
<dbReference type="AlphaFoldDB" id="A0A8I3WTY5"/>
<evidence type="ECO:0000313" key="1">
    <source>
        <dbReference type="Ensembl" id="ENSCJAP00000090674.1"/>
    </source>
</evidence>
<keyword evidence="2" id="KW-1185">Reference proteome</keyword>
<dbReference type="PANTHER" id="PTHR12138">
    <property type="entry name" value="PRIMATE-EXPANDED PROTEIN FAMILY"/>
    <property type="match status" value="1"/>
</dbReference>
<reference evidence="1" key="3">
    <citation type="submission" date="2025-09" db="UniProtKB">
        <authorList>
            <consortium name="Ensembl"/>
        </authorList>
    </citation>
    <scope>IDENTIFICATION</scope>
</reference>
<organism evidence="1 2">
    <name type="scientific">Callithrix jacchus</name>
    <name type="common">White-tufted-ear marmoset</name>
    <name type="synonym">Simia Jacchus</name>
    <dbReference type="NCBI Taxonomy" id="9483"/>
    <lineage>
        <taxon>Eukaryota</taxon>
        <taxon>Metazoa</taxon>
        <taxon>Chordata</taxon>
        <taxon>Craniata</taxon>
        <taxon>Vertebrata</taxon>
        <taxon>Euteleostomi</taxon>
        <taxon>Mammalia</taxon>
        <taxon>Eutheria</taxon>
        <taxon>Euarchontoglires</taxon>
        <taxon>Primates</taxon>
        <taxon>Haplorrhini</taxon>
        <taxon>Platyrrhini</taxon>
        <taxon>Cebidae</taxon>
        <taxon>Callitrichinae</taxon>
        <taxon>Callithrix</taxon>
        <taxon>Callithrix</taxon>
    </lineage>
</organism>
<reference evidence="1 2" key="1">
    <citation type="submission" date="2009-03" db="EMBL/GenBank/DDBJ databases">
        <authorList>
            <person name="Warren W."/>
            <person name="Ye L."/>
            <person name="Minx P."/>
            <person name="Worley K."/>
            <person name="Gibbs R."/>
            <person name="Wilson R.K."/>
        </authorList>
    </citation>
    <scope>NUCLEOTIDE SEQUENCE [LARGE SCALE GENOMIC DNA]</scope>
</reference>
<sequence length="157" mass="17357">MSLKFVSAPTVCAPCVGVHICVAVMGPVYRGRCTSLQPFTFYSKTKPTFFLFLFLHGAYSCVDPCFLRDAGIQLRSLWSTYHVPGTVLSASEKLRQGLALLPRMECSGMISAHCNLCLLCSRDPLTSASYVSRSTGACHHTWLIFVFFVETGFYHVA</sequence>
<proteinExistence type="predicted"/>
<dbReference type="PANTHER" id="PTHR12138:SF162">
    <property type="entry name" value="CHROMOSOME UNDETERMINED SCAFFOLD_275, WHOLE GENOME SHOTGUN SEQUENCE"/>
    <property type="match status" value="1"/>
</dbReference>
<reference evidence="1" key="2">
    <citation type="submission" date="2025-08" db="UniProtKB">
        <authorList>
            <consortium name="Ensembl"/>
        </authorList>
    </citation>
    <scope>IDENTIFICATION</scope>
</reference>
<evidence type="ECO:0000313" key="2">
    <source>
        <dbReference type="Proteomes" id="UP000008225"/>
    </source>
</evidence>
<name>A0A8I3WTY5_CALJA</name>
<dbReference type="GeneTree" id="ENSGT00940000166143"/>